<dbReference type="Proteomes" id="UP000234328">
    <property type="component" value="Unassembled WGS sequence"/>
</dbReference>
<dbReference type="EMBL" id="PDNV01000008">
    <property type="protein sequence ID" value="PLC53314.1"/>
    <property type="molecule type" value="Genomic_DNA"/>
</dbReference>
<proteinExistence type="inferred from homology"/>
<organism evidence="4 5">
    <name type="scientific">Pollutimonas nitritireducens</name>
    <dbReference type="NCBI Taxonomy" id="2045209"/>
    <lineage>
        <taxon>Bacteria</taxon>
        <taxon>Pseudomonadati</taxon>
        <taxon>Pseudomonadota</taxon>
        <taxon>Betaproteobacteria</taxon>
        <taxon>Burkholderiales</taxon>
        <taxon>Alcaligenaceae</taxon>
        <taxon>Pollutimonas</taxon>
    </lineage>
</organism>
<evidence type="ECO:0000256" key="2">
    <source>
        <dbReference type="ARBA" id="ARBA00023002"/>
    </source>
</evidence>
<feature type="domain" description="Ketoreductase" evidence="3">
    <location>
        <begin position="8"/>
        <end position="183"/>
    </location>
</feature>
<dbReference type="Pfam" id="PF13561">
    <property type="entry name" value="adh_short_C2"/>
    <property type="match status" value="1"/>
</dbReference>
<dbReference type="PANTHER" id="PTHR42760">
    <property type="entry name" value="SHORT-CHAIN DEHYDROGENASES/REDUCTASES FAMILY MEMBER"/>
    <property type="match status" value="1"/>
</dbReference>
<accession>A0A2N4UE64</accession>
<evidence type="ECO:0000259" key="3">
    <source>
        <dbReference type="SMART" id="SM00822"/>
    </source>
</evidence>
<dbReference type="Gene3D" id="3.40.50.720">
    <property type="entry name" value="NAD(P)-binding Rossmann-like Domain"/>
    <property type="match status" value="1"/>
</dbReference>
<comment type="caution">
    <text evidence="4">The sequence shown here is derived from an EMBL/GenBank/DDBJ whole genome shotgun (WGS) entry which is preliminary data.</text>
</comment>
<dbReference type="OrthoDB" id="8653364at2"/>
<dbReference type="SUPFAM" id="SSF51735">
    <property type="entry name" value="NAD(P)-binding Rossmann-fold domains"/>
    <property type="match status" value="1"/>
</dbReference>
<dbReference type="PANTHER" id="PTHR42760:SF133">
    <property type="entry name" value="3-OXOACYL-[ACYL-CARRIER-PROTEIN] REDUCTASE"/>
    <property type="match status" value="1"/>
</dbReference>
<keyword evidence="2" id="KW-0560">Oxidoreductase</keyword>
<dbReference type="CDD" id="cd05233">
    <property type="entry name" value="SDR_c"/>
    <property type="match status" value="1"/>
</dbReference>
<dbReference type="InterPro" id="IPR002347">
    <property type="entry name" value="SDR_fam"/>
</dbReference>
<dbReference type="PROSITE" id="PS00061">
    <property type="entry name" value="ADH_SHORT"/>
    <property type="match status" value="1"/>
</dbReference>
<evidence type="ECO:0000313" key="4">
    <source>
        <dbReference type="EMBL" id="PLC53314.1"/>
    </source>
</evidence>
<name>A0A2N4UE64_9BURK</name>
<dbReference type="PRINTS" id="PR00081">
    <property type="entry name" value="GDHRDH"/>
</dbReference>
<comment type="similarity">
    <text evidence="1">Belongs to the short-chain dehydrogenases/reductases (SDR) family.</text>
</comment>
<dbReference type="SMART" id="SM00822">
    <property type="entry name" value="PKS_KR"/>
    <property type="match status" value="1"/>
</dbReference>
<protein>
    <submittedName>
        <fullName evidence="4">Short-chain dehydrogenase</fullName>
    </submittedName>
</protein>
<dbReference type="GO" id="GO:0016616">
    <property type="term" value="F:oxidoreductase activity, acting on the CH-OH group of donors, NAD or NADP as acceptor"/>
    <property type="evidence" value="ECO:0007669"/>
    <property type="project" value="UniProtKB-ARBA"/>
</dbReference>
<dbReference type="FunFam" id="3.40.50.720:FF:000084">
    <property type="entry name" value="Short-chain dehydrogenase reductase"/>
    <property type="match status" value="1"/>
</dbReference>
<dbReference type="InterPro" id="IPR057326">
    <property type="entry name" value="KR_dom"/>
</dbReference>
<gene>
    <name evidence="4" type="ORF">CR155_13625</name>
</gene>
<dbReference type="RefSeq" id="WP_102070584.1">
    <property type="nucleotide sequence ID" value="NZ_PDNV01000008.1"/>
</dbReference>
<reference evidence="4 5" key="1">
    <citation type="submission" date="2017-10" db="EMBL/GenBank/DDBJ databases">
        <title>Two draft genome sequences of Pusillimonas sp. strains isolated from a nitrate- and radionuclide-contaminated groundwater in Russia.</title>
        <authorList>
            <person name="Grouzdev D.S."/>
            <person name="Tourova T.P."/>
            <person name="Goeva M.A."/>
            <person name="Babich T.L."/>
            <person name="Sokolova D.S."/>
            <person name="Abdullin R."/>
            <person name="Poltaraus A.B."/>
            <person name="Toshchakov S.V."/>
            <person name="Nazina T.N."/>
        </authorList>
    </citation>
    <scope>NUCLEOTIDE SEQUENCE [LARGE SCALE GENOMIC DNA]</scope>
    <source>
        <strain evidence="4 5">JR1/69-2-13</strain>
    </source>
</reference>
<dbReference type="InterPro" id="IPR020904">
    <property type="entry name" value="Sc_DH/Rdtase_CS"/>
</dbReference>
<keyword evidence="5" id="KW-1185">Reference proteome</keyword>
<dbReference type="AlphaFoldDB" id="A0A2N4UE64"/>
<dbReference type="InterPro" id="IPR036291">
    <property type="entry name" value="NAD(P)-bd_dom_sf"/>
</dbReference>
<evidence type="ECO:0000256" key="1">
    <source>
        <dbReference type="ARBA" id="ARBA00006484"/>
    </source>
</evidence>
<evidence type="ECO:0000313" key="5">
    <source>
        <dbReference type="Proteomes" id="UP000234328"/>
    </source>
</evidence>
<sequence length="240" mass="25413">MPFSLKGKVVVITGAAGGIGSETARVCAGLGATLILVDVRSPHEIADELRGTGASVQTAAFDVRDRKACEDFLGQVPRLDVIVANAGYCPWDDWNDPEWDDVFHETVDINALGVVNVLRPAFEKMTQQRAGRMVLVSSVAGRMGGLKASPHYVIAKGGVNALVKWLARKGAPYGVTVNAVAPGATATNMVRNQVFDEQAIPLGRMATPREIALPIAFLCSDAASYICGTILDVNGGVYMN</sequence>